<dbReference type="EMBL" id="CP027860">
    <property type="protein sequence ID" value="AVP98699.1"/>
    <property type="molecule type" value="Genomic_DNA"/>
</dbReference>
<dbReference type="Pfam" id="PF00498">
    <property type="entry name" value="FHA"/>
    <property type="match status" value="1"/>
</dbReference>
<dbReference type="OrthoDB" id="5801518at2"/>
<evidence type="ECO:0000256" key="2">
    <source>
        <dbReference type="SAM" id="Phobius"/>
    </source>
</evidence>
<dbReference type="PROSITE" id="PS50006">
    <property type="entry name" value="FHA_DOMAIN"/>
    <property type="match status" value="1"/>
</dbReference>
<feature type="region of interest" description="Disordered" evidence="1">
    <location>
        <begin position="98"/>
        <end position="120"/>
    </location>
</feature>
<dbReference type="CDD" id="cd00060">
    <property type="entry name" value="FHA"/>
    <property type="match status" value="2"/>
</dbReference>
<dbReference type="SUPFAM" id="SSF49879">
    <property type="entry name" value="SMAD/FHA domain"/>
    <property type="match status" value="2"/>
</dbReference>
<dbReference type="Proteomes" id="UP000241074">
    <property type="component" value="Chromosome"/>
</dbReference>
<dbReference type="KEGG" id="xba:C7S18_16550"/>
<keyword evidence="2" id="KW-0472">Membrane</keyword>
<sequence length="298" mass="31738">MRLHFPDGEHADFVLSEGQTSVGSTSDNRIMITKGGVQAHHALFTLDARGLVLAVLPDGLGRSHVNARPVREMALVRMGDVVTFGAVNALVKPISDKHVSGFKPPESSPEPKLSDEPETRFRNVPPKAVLRGVSGQYFGLIVPIPGRLVIGRGSEADLSLDEPEMSRRHASLEVSADGLYLRDLGSANGTFVNGVQVRDACLYSGDQIAFDRNRFLVEAPGLPQRPKADITGPVRAPVESTQTLNQIRLDPPNPAAGTPAPSPVPPETGKSSRGVPPWALMLIGAAVVVAIVLLINAR</sequence>
<evidence type="ECO:0000313" key="4">
    <source>
        <dbReference type="EMBL" id="AVP98699.1"/>
    </source>
</evidence>
<keyword evidence="5" id="KW-1185">Reference proteome</keyword>
<gene>
    <name evidence="4" type="ORF">C7S18_16550</name>
</gene>
<organism evidence="4 5">
    <name type="scientific">Ahniella affigens</name>
    <dbReference type="NCBI Taxonomy" id="2021234"/>
    <lineage>
        <taxon>Bacteria</taxon>
        <taxon>Pseudomonadati</taxon>
        <taxon>Pseudomonadota</taxon>
        <taxon>Gammaproteobacteria</taxon>
        <taxon>Lysobacterales</taxon>
        <taxon>Rhodanobacteraceae</taxon>
        <taxon>Ahniella</taxon>
    </lineage>
</organism>
<protein>
    <recommendedName>
        <fullName evidence="3">FHA domain-containing protein</fullName>
    </recommendedName>
</protein>
<evidence type="ECO:0000259" key="3">
    <source>
        <dbReference type="PROSITE" id="PS50006"/>
    </source>
</evidence>
<dbReference type="AlphaFoldDB" id="A0A2P1PV33"/>
<dbReference type="SMART" id="SM00240">
    <property type="entry name" value="FHA"/>
    <property type="match status" value="2"/>
</dbReference>
<feature type="region of interest" description="Disordered" evidence="1">
    <location>
        <begin position="247"/>
        <end position="271"/>
    </location>
</feature>
<dbReference type="InterPro" id="IPR000253">
    <property type="entry name" value="FHA_dom"/>
</dbReference>
<feature type="transmembrane region" description="Helical" evidence="2">
    <location>
        <begin position="278"/>
        <end position="297"/>
    </location>
</feature>
<evidence type="ECO:0000256" key="1">
    <source>
        <dbReference type="SAM" id="MobiDB-lite"/>
    </source>
</evidence>
<dbReference type="InterPro" id="IPR050923">
    <property type="entry name" value="Cell_Proc_Reg/RNA_Proc"/>
</dbReference>
<reference evidence="4 5" key="1">
    <citation type="submission" date="2018-03" db="EMBL/GenBank/DDBJ databases">
        <title>Ahniella affigens gen. nov., sp. nov., a gammaproteobacterium isolated from sandy soil near a stream.</title>
        <authorList>
            <person name="Ko Y."/>
            <person name="Kim J.-H."/>
        </authorList>
    </citation>
    <scope>NUCLEOTIDE SEQUENCE [LARGE SCALE GENOMIC DNA]</scope>
    <source>
        <strain evidence="4 5">D13</strain>
    </source>
</reference>
<dbReference type="InterPro" id="IPR008984">
    <property type="entry name" value="SMAD_FHA_dom_sf"/>
</dbReference>
<dbReference type="PANTHER" id="PTHR23308">
    <property type="entry name" value="NUCLEAR INHIBITOR OF PROTEIN PHOSPHATASE-1"/>
    <property type="match status" value="1"/>
</dbReference>
<name>A0A2P1PV33_9GAMM</name>
<proteinExistence type="predicted"/>
<keyword evidence="2" id="KW-1133">Transmembrane helix</keyword>
<evidence type="ECO:0000313" key="5">
    <source>
        <dbReference type="Proteomes" id="UP000241074"/>
    </source>
</evidence>
<keyword evidence="2" id="KW-0812">Transmembrane</keyword>
<feature type="domain" description="FHA" evidence="3">
    <location>
        <begin position="148"/>
        <end position="197"/>
    </location>
</feature>
<reference evidence="4 5" key="2">
    <citation type="submission" date="2018-03" db="EMBL/GenBank/DDBJ databases">
        <authorList>
            <person name="Keele B.F."/>
        </authorList>
    </citation>
    <scope>NUCLEOTIDE SEQUENCE [LARGE SCALE GENOMIC DNA]</scope>
    <source>
        <strain evidence="4 5">D13</strain>
    </source>
</reference>
<accession>A0A2P1PV33</accession>
<dbReference type="Gene3D" id="2.60.200.20">
    <property type="match status" value="2"/>
</dbReference>